<name>A0A251XLG1_CLAMM</name>
<evidence type="ECO:0000256" key="1">
    <source>
        <dbReference type="SAM" id="MobiDB-lite"/>
    </source>
</evidence>
<accession>A0A251XLG1</accession>
<evidence type="ECO:0000313" key="3">
    <source>
        <dbReference type="Proteomes" id="UP000195062"/>
    </source>
</evidence>
<sequence length="37" mass="3645">MTSTPSFVACSMAATRSAPAQPSSVCTAGSGPDQQTL</sequence>
<gene>
    <name evidence="2" type="ORF">CMMCAS07_03005</name>
</gene>
<feature type="compositionally biased region" description="Polar residues" evidence="1">
    <location>
        <begin position="18"/>
        <end position="37"/>
    </location>
</feature>
<reference evidence="2 3" key="1">
    <citation type="submission" date="2016-08" db="EMBL/GenBank/DDBJ databases">
        <title>Genome sequence of Clavibacter michiganensis subsp. michiganensis strain CASJ007.</title>
        <authorList>
            <person name="Thapa S.P."/>
            <person name="Coaker G."/>
        </authorList>
    </citation>
    <scope>NUCLEOTIDE SEQUENCE [LARGE SCALE GENOMIC DNA]</scope>
    <source>
        <strain evidence="2">CASJ007</strain>
    </source>
</reference>
<proteinExistence type="predicted"/>
<dbReference type="AlphaFoldDB" id="A0A251XLG1"/>
<dbReference type="Proteomes" id="UP000195062">
    <property type="component" value="Unassembled WGS sequence"/>
</dbReference>
<comment type="caution">
    <text evidence="2">The sequence shown here is derived from an EMBL/GenBank/DDBJ whole genome shotgun (WGS) entry which is preliminary data.</text>
</comment>
<organism evidence="2 3">
    <name type="scientific">Clavibacter michiganensis subsp. michiganensis</name>
    <dbReference type="NCBI Taxonomy" id="33013"/>
    <lineage>
        <taxon>Bacteria</taxon>
        <taxon>Bacillati</taxon>
        <taxon>Actinomycetota</taxon>
        <taxon>Actinomycetes</taxon>
        <taxon>Micrococcales</taxon>
        <taxon>Microbacteriaceae</taxon>
        <taxon>Clavibacter</taxon>
    </lineage>
</organism>
<evidence type="ECO:0000313" key="2">
    <source>
        <dbReference type="EMBL" id="OUE03888.1"/>
    </source>
</evidence>
<protein>
    <submittedName>
        <fullName evidence="2">Uncharacterized protein</fullName>
    </submittedName>
</protein>
<keyword evidence="3" id="KW-1185">Reference proteome</keyword>
<dbReference type="EMBL" id="MDHH01000001">
    <property type="protein sequence ID" value="OUE03888.1"/>
    <property type="molecule type" value="Genomic_DNA"/>
</dbReference>
<feature type="region of interest" description="Disordered" evidence="1">
    <location>
        <begin position="15"/>
        <end position="37"/>
    </location>
</feature>